<dbReference type="SUPFAM" id="SSF50729">
    <property type="entry name" value="PH domain-like"/>
    <property type="match status" value="1"/>
</dbReference>
<dbReference type="InterPro" id="IPR004099">
    <property type="entry name" value="Pyr_nucl-diS_OxRdtase_dimer"/>
</dbReference>
<dbReference type="STRING" id="65357.A0A024GVF3"/>
<dbReference type="InParanoid" id="A0A024GVF3"/>
<dbReference type="EC" id="1.6.1.1" evidence="5"/>
<dbReference type="Pfam" id="PF07992">
    <property type="entry name" value="Pyr_redox_2"/>
    <property type="match status" value="1"/>
</dbReference>
<dbReference type="GO" id="GO:0003957">
    <property type="term" value="F:NAD(P)+ transhydrogenase (Si-specific) activity"/>
    <property type="evidence" value="ECO:0007669"/>
    <property type="project" value="UniProtKB-EC"/>
</dbReference>
<dbReference type="PRINTS" id="PR00411">
    <property type="entry name" value="PNDRDTASEI"/>
</dbReference>
<evidence type="ECO:0000313" key="16">
    <source>
        <dbReference type="Proteomes" id="UP000053237"/>
    </source>
</evidence>
<dbReference type="SUPFAM" id="SSF51905">
    <property type="entry name" value="FAD/NAD(P)-binding domain"/>
    <property type="match status" value="1"/>
</dbReference>
<evidence type="ECO:0000256" key="1">
    <source>
        <dbReference type="ARBA" id="ARBA00001974"/>
    </source>
</evidence>
<feature type="compositionally biased region" description="Polar residues" evidence="13">
    <location>
        <begin position="788"/>
        <end position="801"/>
    </location>
</feature>
<dbReference type="NCBIfam" id="NF003585">
    <property type="entry name" value="PRK05249.1"/>
    <property type="match status" value="1"/>
</dbReference>
<dbReference type="PRINTS" id="PR00368">
    <property type="entry name" value="FADPNR"/>
</dbReference>
<reference evidence="15 16" key="1">
    <citation type="submission" date="2012-05" db="EMBL/GenBank/DDBJ databases">
        <title>Recombination and specialization in a pathogen metapopulation.</title>
        <authorList>
            <person name="Gardiner A."/>
            <person name="Kemen E."/>
            <person name="Schultz-Larsen T."/>
            <person name="MacLean D."/>
            <person name="Van Oosterhout C."/>
            <person name="Jones J.D.G."/>
        </authorList>
    </citation>
    <scope>NUCLEOTIDE SEQUENCE [LARGE SCALE GENOMIC DNA]</scope>
    <source>
        <strain evidence="15 16">Ac Nc2</strain>
    </source>
</reference>
<keyword evidence="6" id="KW-0963">Cytoplasm</keyword>
<keyword evidence="8" id="KW-0274">FAD</keyword>
<dbReference type="InterPro" id="IPR023753">
    <property type="entry name" value="FAD/NAD-binding_dom"/>
</dbReference>
<organism evidence="15 16">
    <name type="scientific">Albugo candida</name>
    <dbReference type="NCBI Taxonomy" id="65357"/>
    <lineage>
        <taxon>Eukaryota</taxon>
        <taxon>Sar</taxon>
        <taxon>Stramenopiles</taxon>
        <taxon>Oomycota</taxon>
        <taxon>Peronosporomycetes</taxon>
        <taxon>Albuginales</taxon>
        <taxon>Albuginaceae</taxon>
        <taxon>Albugo</taxon>
    </lineage>
</organism>
<dbReference type="Pfam" id="PF02852">
    <property type="entry name" value="Pyr_redox_dim"/>
    <property type="match status" value="1"/>
</dbReference>
<evidence type="ECO:0000256" key="4">
    <source>
        <dbReference type="ARBA" id="ARBA00007532"/>
    </source>
</evidence>
<evidence type="ECO:0000256" key="8">
    <source>
        <dbReference type="ARBA" id="ARBA00022827"/>
    </source>
</evidence>
<gene>
    <name evidence="15" type="ORF">BN9_131510</name>
</gene>
<evidence type="ECO:0000256" key="11">
    <source>
        <dbReference type="ARBA" id="ARBA00023027"/>
    </source>
</evidence>
<sequence length="807" mass="89654">MHRFIRNFDTALRFERNYLLKRNSSSIVSYDLIVIGSGPSATNCALDAAKRGKHVAIIDKKSSVGGVCVHTGTIPSKTFREAVLHLSGYRHHGFYGKSYSMKNVTIDDILYRVNRVIQSEVDLLRVQFKSARVDYISGHARFEDDHQVSIIEADGPAHEKITKRLRASKFLVACGTRPAHNPNIPIDGKVIFDSDQILSWNIRQLPRSLIVVGAGVIGMEYASMLNVIRGHSVTVIDGREEILSFCDDEIISTLTHEMRNHGARFLLGETIESVDKSSRGVLVGLKSGKKVHGDALLYVVGRQANTDGLNLEAAGLSRNPRGLLSVNTKYQTKKPHIFAVGDCIGAPSLASTSMEQGRLASCYMWNEDESNDDSIPSQLKTGNFPYGIYTIPEISMVGHTEKQLTSQQINYEIGVAKYSELAKGQMSGASADGMLKILFDPHSLKLFGVHAIGEGATEIIHIGQVAIAMGATLTYFRDAVFNYPTLAEAYRVAALNGLGRLRRGDLSDDVDSYPLAAVTKNRKSEYSTEFRLMKASTDQVLRKGVLFKKGSGHGPFGRKNWKPRYFVLRPHTLSYYTFEDGELKGELDISSCDETALEIMPADSMKTGSSASTIWRVAINAAERRLLVAASTEMEMNNWVDKFLLAFRINSGMSLDQVLPDTFSQNSPPVIRNFQNFSSHNIHGRRSTGDIRYTVESEPKGSDMKRHSIAAQSECHSAPDDRKQQEALLDMQRQQKREAREKERLEREKRLLDAELEEKKQDTNGSEHKCTEVEIVRKPIKRAAEINSGKTSPAAVSQTPSPAEYAF</sequence>
<dbReference type="PANTHER" id="PTHR22912:SF93">
    <property type="entry name" value="SOLUBLE PYRIDINE NUCLEOTIDE TRANSHYDROGENASE"/>
    <property type="match status" value="1"/>
</dbReference>
<keyword evidence="16" id="KW-1185">Reference proteome</keyword>
<feature type="domain" description="PH" evidence="14">
    <location>
        <begin position="539"/>
        <end position="648"/>
    </location>
</feature>
<dbReference type="GO" id="GO:0004148">
    <property type="term" value="F:dihydrolipoyl dehydrogenase (NADH) activity"/>
    <property type="evidence" value="ECO:0007669"/>
    <property type="project" value="TreeGrafter"/>
</dbReference>
<dbReference type="InterPro" id="IPR036188">
    <property type="entry name" value="FAD/NAD-bd_sf"/>
</dbReference>
<protein>
    <recommendedName>
        <fullName evidence="5">NAD(P)(+) transhydrogenase (Si-specific)</fullName>
        <ecNumber evidence="5">1.6.1.1</ecNumber>
    </recommendedName>
    <alternativeName>
        <fullName evidence="12">NAD(P)(+) transhydrogenase [B-specific]</fullName>
    </alternativeName>
</protein>
<dbReference type="InterPro" id="IPR016156">
    <property type="entry name" value="FAD/NAD-linked_Rdtase_dimer_sf"/>
</dbReference>
<name>A0A024GVF3_9STRA</name>
<dbReference type="SUPFAM" id="SSF55424">
    <property type="entry name" value="FAD/NAD-linked reductases, dimerisation (C-terminal) domain"/>
    <property type="match status" value="1"/>
</dbReference>
<dbReference type="InterPro" id="IPR011993">
    <property type="entry name" value="PH-like_dom_sf"/>
</dbReference>
<dbReference type="Gene3D" id="3.30.390.30">
    <property type="match status" value="1"/>
</dbReference>
<evidence type="ECO:0000256" key="12">
    <source>
        <dbReference type="ARBA" id="ARBA00031183"/>
    </source>
</evidence>
<dbReference type="PROSITE" id="PS50003">
    <property type="entry name" value="PH_DOMAIN"/>
    <property type="match status" value="1"/>
</dbReference>
<dbReference type="FunFam" id="3.30.390.30:FF:000001">
    <property type="entry name" value="Dihydrolipoyl dehydrogenase"/>
    <property type="match status" value="1"/>
</dbReference>
<keyword evidence="7" id="KW-0285">Flavoprotein</keyword>
<accession>A0A024GVF3</accession>
<feature type="region of interest" description="Disordered" evidence="13">
    <location>
        <begin position="753"/>
        <end position="807"/>
    </location>
</feature>
<comment type="function">
    <text evidence="2">Conversion of NADPH, generated by peripheral catabolic pathways, to NADH, which can enter the respiratory chain for energy generation.</text>
</comment>
<evidence type="ECO:0000256" key="13">
    <source>
        <dbReference type="SAM" id="MobiDB-lite"/>
    </source>
</evidence>
<evidence type="ECO:0000256" key="9">
    <source>
        <dbReference type="ARBA" id="ARBA00022857"/>
    </source>
</evidence>
<dbReference type="InterPro" id="IPR050151">
    <property type="entry name" value="Class-I_Pyr_Nuc-Dis_Oxidored"/>
</dbReference>
<comment type="cofactor">
    <cofactor evidence="1">
        <name>FAD</name>
        <dbReference type="ChEBI" id="CHEBI:57692"/>
    </cofactor>
</comment>
<comment type="similarity">
    <text evidence="4">Belongs to the class-I pyridine nucleotide-disulfide oxidoreductase family.</text>
</comment>
<evidence type="ECO:0000256" key="3">
    <source>
        <dbReference type="ARBA" id="ARBA00004496"/>
    </source>
</evidence>
<dbReference type="EMBL" id="CAIX01001267">
    <property type="protein sequence ID" value="CCI50816.1"/>
    <property type="molecule type" value="Genomic_DNA"/>
</dbReference>
<keyword evidence="9" id="KW-0521">NADP</keyword>
<evidence type="ECO:0000256" key="6">
    <source>
        <dbReference type="ARBA" id="ARBA00022490"/>
    </source>
</evidence>
<evidence type="ECO:0000256" key="5">
    <source>
        <dbReference type="ARBA" id="ARBA00012772"/>
    </source>
</evidence>
<dbReference type="GO" id="GO:0005829">
    <property type="term" value="C:cytosol"/>
    <property type="evidence" value="ECO:0007669"/>
    <property type="project" value="TreeGrafter"/>
</dbReference>
<proteinExistence type="inferred from homology"/>
<dbReference type="SMART" id="SM00233">
    <property type="entry name" value="PH"/>
    <property type="match status" value="1"/>
</dbReference>
<dbReference type="PANTHER" id="PTHR22912">
    <property type="entry name" value="DISULFIDE OXIDOREDUCTASE"/>
    <property type="match status" value="1"/>
</dbReference>
<dbReference type="AlphaFoldDB" id="A0A024GVF3"/>
<evidence type="ECO:0000259" key="14">
    <source>
        <dbReference type="PROSITE" id="PS50003"/>
    </source>
</evidence>
<feature type="compositionally biased region" description="Basic and acidic residues" evidence="13">
    <location>
        <begin position="753"/>
        <end position="777"/>
    </location>
</feature>
<keyword evidence="10" id="KW-0560">Oxidoreductase</keyword>
<dbReference type="GO" id="GO:0050660">
    <property type="term" value="F:flavin adenine dinucleotide binding"/>
    <property type="evidence" value="ECO:0007669"/>
    <property type="project" value="TreeGrafter"/>
</dbReference>
<comment type="subcellular location">
    <subcellularLocation>
        <location evidence="3">Cytoplasm</location>
    </subcellularLocation>
</comment>
<evidence type="ECO:0000313" key="15">
    <source>
        <dbReference type="EMBL" id="CCI50816.1"/>
    </source>
</evidence>
<dbReference type="Proteomes" id="UP000053237">
    <property type="component" value="Unassembled WGS sequence"/>
</dbReference>
<dbReference type="Gene3D" id="2.30.29.30">
    <property type="entry name" value="Pleckstrin-homology domain (PH domain)/Phosphotyrosine-binding domain (PTB)"/>
    <property type="match status" value="1"/>
</dbReference>
<evidence type="ECO:0000256" key="10">
    <source>
        <dbReference type="ARBA" id="ARBA00023002"/>
    </source>
</evidence>
<keyword evidence="11" id="KW-0520">NAD</keyword>
<dbReference type="InterPro" id="IPR001849">
    <property type="entry name" value="PH_domain"/>
</dbReference>
<comment type="caution">
    <text evidence="15">The sequence shown here is derived from an EMBL/GenBank/DDBJ whole genome shotgun (WGS) entry which is preliminary data.</text>
</comment>
<dbReference type="GO" id="GO:0006103">
    <property type="term" value="P:2-oxoglutarate metabolic process"/>
    <property type="evidence" value="ECO:0007669"/>
    <property type="project" value="TreeGrafter"/>
</dbReference>
<feature type="region of interest" description="Disordered" evidence="13">
    <location>
        <begin position="698"/>
        <end position="723"/>
    </location>
</feature>
<evidence type="ECO:0000256" key="2">
    <source>
        <dbReference type="ARBA" id="ARBA00002842"/>
    </source>
</evidence>
<dbReference type="OrthoDB" id="361797at2759"/>
<dbReference type="Pfam" id="PF00169">
    <property type="entry name" value="PH"/>
    <property type="match status" value="1"/>
</dbReference>
<evidence type="ECO:0000256" key="7">
    <source>
        <dbReference type="ARBA" id="ARBA00022630"/>
    </source>
</evidence>
<dbReference type="Gene3D" id="3.50.50.60">
    <property type="entry name" value="FAD/NAD(P)-binding domain"/>
    <property type="match status" value="2"/>
</dbReference>